<reference evidence="6 7" key="1">
    <citation type="submission" date="2020-03" db="EMBL/GenBank/DDBJ databases">
        <title>Genomic Encyclopedia of Type Strains, Phase IV (KMG-IV): sequencing the most valuable type-strain genomes for metagenomic binning, comparative biology and taxonomic classification.</title>
        <authorList>
            <person name="Goeker M."/>
        </authorList>
    </citation>
    <scope>NUCLEOTIDE SEQUENCE [LARGE SCALE GENOMIC DNA]</scope>
    <source>
        <strain evidence="6 7">DSM 103870</strain>
    </source>
</reference>
<evidence type="ECO:0000313" key="7">
    <source>
        <dbReference type="Proteomes" id="UP001429580"/>
    </source>
</evidence>
<evidence type="ECO:0000259" key="5">
    <source>
        <dbReference type="PROSITE" id="PS50931"/>
    </source>
</evidence>
<evidence type="ECO:0000256" key="3">
    <source>
        <dbReference type="ARBA" id="ARBA00023125"/>
    </source>
</evidence>
<protein>
    <submittedName>
        <fullName evidence="6">DNA-binding transcriptional LysR family regulator</fullName>
    </submittedName>
</protein>
<evidence type="ECO:0000256" key="1">
    <source>
        <dbReference type="ARBA" id="ARBA00009437"/>
    </source>
</evidence>
<evidence type="ECO:0000256" key="2">
    <source>
        <dbReference type="ARBA" id="ARBA00023015"/>
    </source>
</evidence>
<dbReference type="SUPFAM" id="SSF53850">
    <property type="entry name" value="Periplasmic binding protein-like II"/>
    <property type="match status" value="1"/>
</dbReference>
<dbReference type="Proteomes" id="UP001429580">
    <property type="component" value="Unassembled WGS sequence"/>
</dbReference>
<dbReference type="EMBL" id="JAASQI010000005">
    <property type="protein sequence ID" value="NIJ58665.1"/>
    <property type="molecule type" value="Genomic_DNA"/>
</dbReference>
<keyword evidence="2" id="KW-0805">Transcription regulation</keyword>
<keyword evidence="7" id="KW-1185">Reference proteome</keyword>
<dbReference type="InterPro" id="IPR000847">
    <property type="entry name" value="LysR_HTH_N"/>
</dbReference>
<dbReference type="Gene3D" id="1.10.10.10">
    <property type="entry name" value="Winged helix-like DNA-binding domain superfamily/Winged helix DNA-binding domain"/>
    <property type="match status" value="1"/>
</dbReference>
<gene>
    <name evidence="6" type="ORF">FHS82_002513</name>
</gene>
<dbReference type="PANTHER" id="PTHR30419:SF2">
    <property type="entry name" value="LYSR FAMILY TRANSCRIPTIONAL REGULATOR"/>
    <property type="match status" value="1"/>
</dbReference>
<evidence type="ECO:0000313" key="6">
    <source>
        <dbReference type="EMBL" id="NIJ58665.1"/>
    </source>
</evidence>
<organism evidence="6 7">
    <name type="scientific">Pseudochelatococcus lubricantis</name>
    <dbReference type="NCBI Taxonomy" id="1538102"/>
    <lineage>
        <taxon>Bacteria</taxon>
        <taxon>Pseudomonadati</taxon>
        <taxon>Pseudomonadota</taxon>
        <taxon>Alphaproteobacteria</taxon>
        <taxon>Hyphomicrobiales</taxon>
        <taxon>Chelatococcaceae</taxon>
        <taxon>Pseudochelatococcus</taxon>
    </lineage>
</organism>
<dbReference type="GO" id="GO:0003677">
    <property type="term" value="F:DNA binding"/>
    <property type="evidence" value="ECO:0007669"/>
    <property type="project" value="UniProtKB-KW"/>
</dbReference>
<dbReference type="InterPro" id="IPR036388">
    <property type="entry name" value="WH-like_DNA-bd_sf"/>
</dbReference>
<keyword evidence="4" id="KW-0804">Transcription</keyword>
<accession>A0ABX0V364</accession>
<proteinExistence type="inferred from homology"/>
<keyword evidence="3 6" id="KW-0238">DNA-binding</keyword>
<dbReference type="PANTHER" id="PTHR30419">
    <property type="entry name" value="HTH-TYPE TRANSCRIPTIONAL REGULATOR YBHD"/>
    <property type="match status" value="1"/>
</dbReference>
<name>A0ABX0V364_9HYPH</name>
<evidence type="ECO:0000256" key="4">
    <source>
        <dbReference type="ARBA" id="ARBA00023163"/>
    </source>
</evidence>
<comment type="caution">
    <text evidence="6">The sequence shown here is derived from an EMBL/GenBank/DDBJ whole genome shotgun (WGS) entry which is preliminary data.</text>
</comment>
<dbReference type="SUPFAM" id="SSF46785">
    <property type="entry name" value="Winged helix' DNA-binding domain"/>
    <property type="match status" value="1"/>
</dbReference>
<dbReference type="InterPro" id="IPR005119">
    <property type="entry name" value="LysR_subst-bd"/>
</dbReference>
<dbReference type="Pfam" id="PF03466">
    <property type="entry name" value="LysR_substrate"/>
    <property type="match status" value="1"/>
</dbReference>
<dbReference type="PROSITE" id="PS50931">
    <property type="entry name" value="HTH_LYSR"/>
    <property type="match status" value="1"/>
</dbReference>
<feature type="domain" description="HTH lysR-type" evidence="5">
    <location>
        <begin position="23"/>
        <end position="80"/>
    </location>
</feature>
<comment type="similarity">
    <text evidence="1">Belongs to the LysR transcriptional regulatory family.</text>
</comment>
<dbReference type="Pfam" id="PF00126">
    <property type="entry name" value="HTH_1"/>
    <property type="match status" value="1"/>
</dbReference>
<dbReference type="CDD" id="cd08421">
    <property type="entry name" value="PBP2_LTTR_like_1"/>
    <property type="match status" value="1"/>
</dbReference>
<dbReference type="InterPro" id="IPR050950">
    <property type="entry name" value="HTH-type_LysR_regulators"/>
</dbReference>
<sequence length="323" mass="34359">MIRSHGFGWSEGSISAILAGMRFDLTDLRLFLAVVEAGSITRGAADVGLSLPAASERLRDMEASGGVRLLERGRRGVTPTPAGEALAHHARLIGRQMAQMRGELGEHARGLRATVRLAANTAAITEFLPGRLGPWMAAHPRIDVELKERQSAEIARMVATGLSEIGILSDAVDTAGLRVVPFAVDRLVVVMARDHALAAARRLAFADVVHCEFVGLAGGALQDHIDAQAARAGVKLKTRLRLRTFDGICRMAADGVGLGIVPETAARRCRAATGIAFRRLADTWATRRLSLCCRPEDELTPPARDLLAHLAQAGLPCSEPAAG</sequence>
<dbReference type="Gene3D" id="3.40.190.290">
    <property type="match status" value="1"/>
</dbReference>
<dbReference type="InterPro" id="IPR036390">
    <property type="entry name" value="WH_DNA-bd_sf"/>
</dbReference>